<sequence>MSAARLATALPSDVVRIATDTVTEPFWQAAKQRRLVVPKCGDCGTFRLPPTPFCPECRSTAVDWPQLSGRATVYSFAVVHGYPGLPDLTLVPAVVELPDAPGARLVTNVIGVEPENVRIGMSLTIDFHPITDGWLLPVFRVAADAGNDLAERPRRWV</sequence>
<dbReference type="InterPro" id="IPR052513">
    <property type="entry name" value="Thioester_dehydratase-like"/>
</dbReference>
<evidence type="ECO:0000313" key="3">
    <source>
        <dbReference type="EMBL" id="MFC4501587.1"/>
    </source>
</evidence>
<dbReference type="InterPro" id="IPR002878">
    <property type="entry name" value="ChsH2_C"/>
</dbReference>
<dbReference type="RefSeq" id="WP_381163514.1">
    <property type="nucleotide sequence ID" value="NZ_JBHSFK010000011.1"/>
</dbReference>
<dbReference type="EMBL" id="JBHSFK010000011">
    <property type="protein sequence ID" value="MFC4501587.1"/>
    <property type="molecule type" value="Genomic_DNA"/>
</dbReference>
<evidence type="ECO:0000259" key="1">
    <source>
        <dbReference type="Pfam" id="PF01796"/>
    </source>
</evidence>
<evidence type="ECO:0000259" key="2">
    <source>
        <dbReference type="Pfam" id="PF12172"/>
    </source>
</evidence>
<dbReference type="Pfam" id="PF01796">
    <property type="entry name" value="OB_ChsH2_C"/>
    <property type="match status" value="1"/>
</dbReference>
<accession>A0ABV9AQA9</accession>
<gene>
    <name evidence="3" type="ORF">ACFPIH_18955</name>
</gene>
<dbReference type="InterPro" id="IPR022002">
    <property type="entry name" value="ChsH2_Znr"/>
</dbReference>
<dbReference type="SUPFAM" id="SSF50249">
    <property type="entry name" value="Nucleic acid-binding proteins"/>
    <property type="match status" value="1"/>
</dbReference>
<proteinExistence type="predicted"/>
<comment type="caution">
    <text evidence="3">The sequence shown here is derived from an EMBL/GenBank/DDBJ whole genome shotgun (WGS) entry which is preliminary data.</text>
</comment>
<dbReference type="PANTHER" id="PTHR34075">
    <property type="entry name" value="BLR3430 PROTEIN"/>
    <property type="match status" value="1"/>
</dbReference>
<protein>
    <submittedName>
        <fullName evidence="3">Zn-ribbon domain-containing OB-fold protein</fullName>
    </submittedName>
</protein>
<organism evidence="3 4">
    <name type="scientific">Streptomyces vulcanius</name>
    <dbReference type="NCBI Taxonomy" id="1441876"/>
    <lineage>
        <taxon>Bacteria</taxon>
        <taxon>Bacillati</taxon>
        <taxon>Actinomycetota</taxon>
        <taxon>Actinomycetes</taxon>
        <taxon>Kitasatosporales</taxon>
        <taxon>Streptomycetaceae</taxon>
        <taxon>Streptomyces</taxon>
    </lineage>
</organism>
<dbReference type="Proteomes" id="UP001595839">
    <property type="component" value="Unassembled WGS sequence"/>
</dbReference>
<dbReference type="PANTHER" id="PTHR34075:SF5">
    <property type="entry name" value="BLR3430 PROTEIN"/>
    <property type="match status" value="1"/>
</dbReference>
<feature type="domain" description="ChsH2 C-terminal OB-fold" evidence="1">
    <location>
        <begin position="64"/>
        <end position="128"/>
    </location>
</feature>
<name>A0ABV9AQA9_9ACTN</name>
<keyword evidence="4" id="KW-1185">Reference proteome</keyword>
<evidence type="ECO:0000313" key="4">
    <source>
        <dbReference type="Proteomes" id="UP001595839"/>
    </source>
</evidence>
<dbReference type="InterPro" id="IPR012340">
    <property type="entry name" value="NA-bd_OB-fold"/>
</dbReference>
<dbReference type="Pfam" id="PF12172">
    <property type="entry name" value="zf-ChsH2"/>
    <property type="match status" value="1"/>
</dbReference>
<reference evidence="4" key="1">
    <citation type="journal article" date="2019" name="Int. J. Syst. Evol. Microbiol.">
        <title>The Global Catalogue of Microorganisms (GCM) 10K type strain sequencing project: providing services to taxonomists for standard genome sequencing and annotation.</title>
        <authorList>
            <consortium name="The Broad Institute Genomics Platform"/>
            <consortium name="The Broad Institute Genome Sequencing Center for Infectious Disease"/>
            <person name="Wu L."/>
            <person name="Ma J."/>
        </authorList>
    </citation>
    <scope>NUCLEOTIDE SEQUENCE [LARGE SCALE GENOMIC DNA]</scope>
    <source>
        <strain evidence="4">CGMCC 4.7177</strain>
    </source>
</reference>
<dbReference type="Gene3D" id="6.10.30.10">
    <property type="match status" value="1"/>
</dbReference>
<feature type="domain" description="ChsH2 rubredoxin-like zinc ribbon" evidence="2">
    <location>
        <begin position="27"/>
        <end position="62"/>
    </location>
</feature>